<gene>
    <name evidence="4" type="ORF">HYPBUDRAFT_147349</name>
</gene>
<dbReference type="PANTHER" id="PTHR12387:SF0">
    <property type="entry name" value="26S PROTEASOME NON-ATPASE REGULATORY SUBUNIT 8"/>
    <property type="match status" value="1"/>
</dbReference>
<evidence type="ECO:0000259" key="3">
    <source>
        <dbReference type="PROSITE" id="PS50250"/>
    </source>
</evidence>
<dbReference type="STRING" id="984485.A0A1E4RNI1"/>
<accession>A0A1E4RNI1</accession>
<dbReference type="EMBL" id="KV454539">
    <property type="protein sequence ID" value="ODV68813.1"/>
    <property type="molecule type" value="Genomic_DNA"/>
</dbReference>
<proteinExistence type="inferred from homology"/>
<dbReference type="Proteomes" id="UP000095085">
    <property type="component" value="Unassembled WGS sequence"/>
</dbReference>
<dbReference type="AlphaFoldDB" id="A0A1E4RNI1"/>
<evidence type="ECO:0000256" key="2">
    <source>
        <dbReference type="ARBA" id="ARBA00022942"/>
    </source>
</evidence>
<protein>
    <recommendedName>
        <fullName evidence="3">PCI domain-containing protein</fullName>
    </recommendedName>
</protein>
<evidence type="ECO:0000313" key="4">
    <source>
        <dbReference type="EMBL" id="ODV68813.1"/>
    </source>
</evidence>
<keyword evidence="5" id="KW-1185">Reference proteome</keyword>
<dbReference type="GeneID" id="30994595"/>
<dbReference type="OrthoDB" id="8775810at2759"/>
<reference evidence="5" key="1">
    <citation type="submission" date="2016-05" db="EMBL/GenBank/DDBJ databases">
        <title>Comparative genomics of biotechnologically important yeasts.</title>
        <authorList>
            <consortium name="DOE Joint Genome Institute"/>
            <person name="Riley R."/>
            <person name="Haridas S."/>
            <person name="Wolfe K.H."/>
            <person name="Lopes M.R."/>
            <person name="Hittinger C.T."/>
            <person name="Goker M."/>
            <person name="Salamov A."/>
            <person name="Wisecaver J."/>
            <person name="Long T.M."/>
            <person name="Aerts A.L."/>
            <person name="Barry K."/>
            <person name="Choi C."/>
            <person name="Clum A."/>
            <person name="Coughlan A.Y."/>
            <person name="Deshpande S."/>
            <person name="Douglass A.P."/>
            <person name="Hanson S.J."/>
            <person name="Klenk H.-P."/>
            <person name="Labutti K."/>
            <person name="Lapidus A."/>
            <person name="Lindquist E."/>
            <person name="Lipzen A."/>
            <person name="Meier-Kolthoff J.P."/>
            <person name="Ohm R.A."/>
            <person name="Otillar R.P."/>
            <person name="Pangilinan J."/>
            <person name="Peng Y."/>
            <person name="Rokas A."/>
            <person name="Rosa C.A."/>
            <person name="Scheuner C."/>
            <person name="Sibirny A.A."/>
            <person name="Slot J.C."/>
            <person name="Stielow J.B."/>
            <person name="Sun H."/>
            <person name="Kurtzman C.P."/>
            <person name="Blackwell M."/>
            <person name="Grigoriev I.V."/>
            <person name="Jeffries T.W."/>
        </authorList>
    </citation>
    <scope>NUCLEOTIDE SEQUENCE [LARGE SCALE GENOMIC DNA]</scope>
    <source>
        <strain evidence="5">NRRL Y-1933</strain>
    </source>
</reference>
<dbReference type="GO" id="GO:0043161">
    <property type="term" value="P:proteasome-mediated ubiquitin-dependent protein catabolic process"/>
    <property type="evidence" value="ECO:0007669"/>
    <property type="project" value="EnsemblFungi"/>
</dbReference>
<dbReference type="Gene3D" id="1.25.40.990">
    <property type="match status" value="1"/>
</dbReference>
<dbReference type="GO" id="GO:0008541">
    <property type="term" value="C:proteasome regulatory particle, lid subcomplex"/>
    <property type="evidence" value="ECO:0007669"/>
    <property type="project" value="EnsemblFungi"/>
</dbReference>
<dbReference type="PANTHER" id="PTHR12387">
    <property type="entry name" value="26S PROTEASOME NON-ATPASE REGULATORY SUBUNIT 8"/>
    <property type="match status" value="1"/>
</dbReference>
<comment type="similarity">
    <text evidence="1">Belongs to the proteasome subunit S14 family.</text>
</comment>
<dbReference type="RefSeq" id="XP_020077880.1">
    <property type="nucleotide sequence ID" value="XM_020220045.1"/>
</dbReference>
<dbReference type="GO" id="GO:0034515">
    <property type="term" value="C:proteasome storage granule"/>
    <property type="evidence" value="ECO:0007669"/>
    <property type="project" value="EnsemblFungi"/>
</dbReference>
<feature type="domain" description="PCI" evidence="3">
    <location>
        <begin position="76"/>
        <end position="252"/>
    </location>
</feature>
<sequence length="278" mass="32502">MSLQKLTAELYQLFEREEYSQCQKILVPVKIELIKHNLLVPLPSNTSTKDQLNDLKIAERILEIGTLSSLLGNNYQGFENYFAQLKPFYINDKLHSKKEIDSDGTKIISLYLLYLLSQGLISKFHIELESIYSSTKYNVEKDQYLQFPINLEKNLMEGNYIKIWKLLKNDEHALPCKEYNHFIDTLTNALRFEIAKSLERTYESIPISNCKNLLYFPQEQSDQVFENLLKNELEVEDWQFNNGKIYFNSTKNDSDLTSDNVGIIKNVLNYAEQIESII</sequence>
<dbReference type="GO" id="GO:0000785">
    <property type="term" value="C:chromatin"/>
    <property type="evidence" value="ECO:0007669"/>
    <property type="project" value="EnsemblFungi"/>
</dbReference>
<evidence type="ECO:0000313" key="5">
    <source>
        <dbReference type="Proteomes" id="UP000095085"/>
    </source>
</evidence>
<dbReference type="Pfam" id="PF10075">
    <property type="entry name" value="CSN8_PSD8_EIF3K"/>
    <property type="match status" value="1"/>
</dbReference>
<dbReference type="InterPro" id="IPR006746">
    <property type="entry name" value="26S_Psome_Rpn12"/>
</dbReference>
<name>A0A1E4RNI1_9ASCO</name>
<evidence type="ECO:0000256" key="1">
    <source>
        <dbReference type="ARBA" id="ARBA00009627"/>
    </source>
</evidence>
<dbReference type="GO" id="GO:0034399">
    <property type="term" value="C:nuclear periphery"/>
    <property type="evidence" value="ECO:0007669"/>
    <property type="project" value="EnsemblFungi"/>
</dbReference>
<dbReference type="GO" id="GO:0005829">
    <property type="term" value="C:cytosol"/>
    <property type="evidence" value="ECO:0007669"/>
    <property type="project" value="TreeGrafter"/>
</dbReference>
<dbReference type="PROSITE" id="PS50250">
    <property type="entry name" value="PCI"/>
    <property type="match status" value="1"/>
</dbReference>
<dbReference type="InterPro" id="IPR000717">
    <property type="entry name" value="PCI_dom"/>
</dbReference>
<keyword evidence="2" id="KW-0647">Proteasome</keyword>
<organism evidence="4 5">
    <name type="scientific">Hyphopichia burtonii NRRL Y-1933</name>
    <dbReference type="NCBI Taxonomy" id="984485"/>
    <lineage>
        <taxon>Eukaryota</taxon>
        <taxon>Fungi</taxon>
        <taxon>Dikarya</taxon>
        <taxon>Ascomycota</taxon>
        <taxon>Saccharomycotina</taxon>
        <taxon>Pichiomycetes</taxon>
        <taxon>Debaryomycetaceae</taxon>
        <taxon>Hyphopichia</taxon>
    </lineage>
</organism>
<dbReference type="InterPro" id="IPR033464">
    <property type="entry name" value="CSN8_PSD8_EIF3K"/>
</dbReference>